<dbReference type="EnsemblProtists" id="EKX34075">
    <property type="protein sequence ID" value="EKX34075"/>
    <property type="gene ID" value="GUITHDRAFT_119745"/>
</dbReference>
<reference evidence="3" key="2">
    <citation type="submission" date="2012-11" db="EMBL/GenBank/DDBJ databases">
        <authorList>
            <person name="Kuo A."/>
            <person name="Curtis B.A."/>
            <person name="Tanifuji G."/>
            <person name="Burki F."/>
            <person name="Gruber A."/>
            <person name="Irimia M."/>
            <person name="Maruyama S."/>
            <person name="Arias M.C."/>
            <person name="Ball S.G."/>
            <person name="Gile G.H."/>
            <person name="Hirakawa Y."/>
            <person name="Hopkins J.F."/>
            <person name="Rensing S.A."/>
            <person name="Schmutz J."/>
            <person name="Symeonidi A."/>
            <person name="Elias M."/>
            <person name="Eveleigh R.J."/>
            <person name="Herman E.K."/>
            <person name="Klute M.J."/>
            <person name="Nakayama T."/>
            <person name="Obornik M."/>
            <person name="Reyes-Prieto A."/>
            <person name="Armbrust E.V."/>
            <person name="Aves S.J."/>
            <person name="Beiko R.G."/>
            <person name="Coutinho P."/>
            <person name="Dacks J.B."/>
            <person name="Durnford D.G."/>
            <person name="Fast N.M."/>
            <person name="Green B.R."/>
            <person name="Grisdale C."/>
            <person name="Hempe F."/>
            <person name="Henrissat B."/>
            <person name="Hoppner M.P."/>
            <person name="Ishida K.-I."/>
            <person name="Kim E."/>
            <person name="Koreny L."/>
            <person name="Kroth P.G."/>
            <person name="Liu Y."/>
            <person name="Malik S.-B."/>
            <person name="Maier U.G."/>
            <person name="McRose D."/>
            <person name="Mock T."/>
            <person name="Neilson J.A."/>
            <person name="Onodera N.T."/>
            <person name="Poole A.M."/>
            <person name="Pritham E.J."/>
            <person name="Richards T.A."/>
            <person name="Rocap G."/>
            <person name="Roy S.W."/>
            <person name="Sarai C."/>
            <person name="Schaack S."/>
            <person name="Shirato S."/>
            <person name="Slamovits C.H."/>
            <person name="Spencer D.F."/>
            <person name="Suzuki S."/>
            <person name="Worden A.Z."/>
            <person name="Zauner S."/>
            <person name="Barry K."/>
            <person name="Bell C."/>
            <person name="Bharti A.K."/>
            <person name="Crow J.A."/>
            <person name="Grimwood J."/>
            <person name="Kramer R."/>
            <person name="Lindquist E."/>
            <person name="Lucas S."/>
            <person name="Salamov A."/>
            <person name="McFadden G.I."/>
            <person name="Lane C.E."/>
            <person name="Keeling P.J."/>
            <person name="Gray M.W."/>
            <person name="Grigoriev I.V."/>
            <person name="Archibald J.M."/>
        </authorList>
    </citation>
    <scope>NUCLEOTIDE SEQUENCE</scope>
    <source>
        <strain evidence="3">CCMP2712</strain>
    </source>
</reference>
<keyword evidence="3" id="KW-1185">Reference proteome</keyword>
<evidence type="ECO:0000313" key="3">
    <source>
        <dbReference type="Proteomes" id="UP000011087"/>
    </source>
</evidence>
<accession>L1IE19</accession>
<dbReference type="HOGENOM" id="CLU_740697_0_0_1"/>
<dbReference type="EMBL" id="JH993120">
    <property type="protein sequence ID" value="EKX34075.1"/>
    <property type="molecule type" value="Genomic_DNA"/>
</dbReference>
<reference evidence="2" key="3">
    <citation type="submission" date="2015-06" db="UniProtKB">
        <authorList>
            <consortium name="EnsemblProtists"/>
        </authorList>
    </citation>
    <scope>IDENTIFICATION</scope>
</reference>
<protein>
    <submittedName>
        <fullName evidence="1 2">Uncharacterized protein</fullName>
    </submittedName>
</protein>
<evidence type="ECO:0000313" key="1">
    <source>
        <dbReference type="EMBL" id="EKX34075.1"/>
    </source>
</evidence>
<sequence>MCVMDKHMRSLQGASCRIKSLAGRLILSSVRGCYTMVSSGMRNGEARAIEDVEETRYHLYFSMMLSINNDNSCYDTNSSILVSELSAMLAPIVPQDLIPPIVACAAVLVGCLASEYMQEEAPIVVMRRRCRSTGLSMLNDLQLDGLNAVFPALVLCYYIYRSASEDRGWWYHLLDLDMDDEQLASIRDEAADYLADRVLADVIQDKGAFLACPALVLTGEEELRMHLYRRKVLVPKYMRLFSWASAEYQDMMRQMLDLIAERGFREAVQNGCQCPWRELFRRAEFLGLWEAEGVGLSTGVLADMLQLLPDDDVPFSAMFSLILRDAVGDLRPSLRRTSLHVDVFLSFLDFIRLCNHTSVSYENFAARVKLCVRPRLDYAPHLLADMSNSGLTILTRRRRKAMHKVSRELMLSYAMLASTISDNYSRILPRDRWLVGGEEQVKAVRRQASEHIVKLLGRVGV</sequence>
<dbReference type="KEGG" id="gtt:GUITHDRAFT_119745"/>
<reference evidence="1 3" key="1">
    <citation type="journal article" date="2012" name="Nature">
        <title>Algal genomes reveal evolutionary mosaicism and the fate of nucleomorphs.</title>
        <authorList>
            <consortium name="DOE Joint Genome Institute"/>
            <person name="Curtis B.A."/>
            <person name="Tanifuji G."/>
            <person name="Burki F."/>
            <person name="Gruber A."/>
            <person name="Irimia M."/>
            <person name="Maruyama S."/>
            <person name="Arias M.C."/>
            <person name="Ball S.G."/>
            <person name="Gile G.H."/>
            <person name="Hirakawa Y."/>
            <person name="Hopkins J.F."/>
            <person name="Kuo A."/>
            <person name="Rensing S.A."/>
            <person name="Schmutz J."/>
            <person name="Symeonidi A."/>
            <person name="Elias M."/>
            <person name="Eveleigh R.J."/>
            <person name="Herman E.K."/>
            <person name="Klute M.J."/>
            <person name="Nakayama T."/>
            <person name="Obornik M."/>
            <person name="Reyes-Prieto A."/>
            <person name="Armbrust E.V."/>
            <person name="Aves S.J."/>
            <person name="Beiko R.G."/>
            <person name="Coutinho P."/>
            <person name="Dacks J.B."/>
            <person name="Durnford D.G."/>
            <person name="Fast N.M."/>
            <person name="Green B.R."/>
            <person name="Grisdale C.J."/>
            <person name="Hempel F."/>
            <person name="Henrissat B."/>
            <person name="Hoppner M.P."/>
            <person name="Ishida K."/>
            <person name="Kim E."/>
            <person name="Koreny L."/>
            <person name="Kroth P.G."/>
            <person name="Liu Y."/>
            <person name="Malik S.B."/>
            <person name="Maier U.G."/>
            <person name="McRose D."/>
            <person name="Mock T."/>
            <person name="Neilson J.A."/>
            <person name="Onodera N.T."/>
            <person name="Poole A.M."/>
            <person name="Pritham E.J."/>
            <person name="Richards T.A."/>
            <person name="Rocap G."/>
            <person name="Roy S.W."/>
            <person name="Sarai C."/>
            <person name="Schaack S."/>
            <person name="Shirato S."/>
            <person name="Slamovits C.H."/>
            <person name="Spencer D.F."/>
            <person name="Suzuki S."/>
            <person name="Worden A.Z."/>
            <person name="Zauner S."/>
            <person name="Barry K."/>
            <person name="Bell C."/>
            <person name="Bharti A.K."/>
            <person name="Crow J.A."/>
            <person name="Grimwood J."/>
            <person name="Kramer R."/>
            <person name="Lindquist E."/>
            <person name="Lucas S."/>
            <person name="Salamov A."/>
            <person name="McFadden G.I."/>
            <person name="Lane C.E."/>
            <person name="Keeling P.J."/>
            <person name="Gray M.W."/>
            <person name="Grigoriev I.V."/>
            <person name="Archibald J.M."/>
        </authorList>
    </citation>
    <scope>NUCLEOTIDE SEQUENCE</scope>
    <source>
        <strain evidence="1 3">CCMP2712</strain>
    </source>
</reference>
<evidence type="ECO:0000313" key="2">
    <source>
        <dbReference type="EnsemblProtists" id="EKX34075"/>
    </source>
</evidence>
<organism evidence="1">
    <name type="scientific">Guillardia theta (strain CCMP2712)</name>
    <name type="common">Cryptophyte</name>
    <dbReference type="NCBI Taxonomy" id="905079"/>
    <lineage>
        <taxon>Eukaryota</taxon>
        <taxon>Cryptophyceae</taxon>
        <taxon>Pyrenomonadales</taxon>
        <taxon>Geminigeraceae</taxon>
        <taxon>Guillardia</taxon>
    </lineage>
</organism>
<dbReference type="Proteomes" id="UP000011087">
    <property type="component" value="Unassembled WGS sequence"/>
</dbReference>
<dbReference type="AlphaFoldDB" id="L1IE19"/>
<name>L1IE19_GUITC</name>
<gene>
    <name evidence="1" type="ORF">GUITHDRAFT_119745</name>
</gene>
<dbReference type="GeneID" id="17290827"/>
<dbReference type="RefSeq" id="XP_005821055.1">
    <property type="nucleotide sequence ID" value="XM_005820998.1"/>
</dbReference>
<proteinExistence type="predicted"/>
<dbReference type="PaxDb" id="55529-EKX34075"/>